<protein>
    <recommendedName>
        <fullName evidence="2">histidine kinase</fullName>
        <ecNumber evidence="2">2.7.13.3</ecNumber>
    </recommendedName>
</protein>
<evidence type="ECO:0000313" key="9">
    <source>
        <dbReference type="EMBL" id="AYL95149.1"/>
    </source>
</evidence>
<dbReference type="InterPro" id="IPR003661">
    <property type="entry name" value="HisK_dim/P_dom"/>
</dbReference>
<dbReference type="InterPro" id="IPR003594">
    <property type="entry name" value="HATPase_dom"/>
</dbReference>
<feature type="domain" description="Response regulatory" evidence="8">
    <location>
        <begin position="384"/>
        <end position="498"/>
    </location>
</feature>
<evidence type="ECO:0000256" key="3">
    <source>
        <dbReference type="ARBA" id="ARBA00022553"/>
    </source>
</evidence>
<dbReference type="RefSeq" id="WP_119408853.1">
    <property type="nucleotide sequence ID" value="NZ_CP032869.1"/>
</dbReference>
<keyword evidence="3 5" id="KW-0597">Phosphoprotein</keyword>
<dbReference type="SMART" id="SM00388">
    <property type="entry name" value="HisKA"/>
    <property type="match status" value="1"/>
</dbReference>
<name>A0A494VM21_9SPHI</name>
<dbReference type="AlphaFoldDB" id="A0A494VM21"/>
<dbReference type="PANTHER" id="PTHR45339:SF1">
    <property type="entry name" value="HYBRID SIGNAL TRANSDUCTION HISTIDINE KINASE J"/>
    <property type="match status" value="1"/>
</dbReference>
<dbReference type="OrthoDB" id="9811889at2"/>
<dbReference type="Pfam" id="PF00512">
    <property type="entry name" value="HisKA"/>
    <property type="match status" value="1"/>
</dbReference>
<evidence type="ECO:0000313" key="10">
    <source>
        <dbReference type="Proteomes" id="UP000270046"/>
    </source>
</evidence>
<evidence type="ECO:0000256" key="2">
    <source>
        <dbReference type="ARBA" id="ARBA00012438"/>
    </source>
</evidence>
<dbReference type="Pfam" id="PF00072">
    <property type="entry name" value="Response_reg"/>
    <property type="match status" value="1"/>
</dbReference>
<reference evidence="9 10" key="1">
    <citation type="submission" date="2018-10" db="EMBL/GenBank/DDBJ databases">
        <title>Genome sequencing of Mucilaginibacter sp. HYN0043.</title>
        <authorList>
            <person name="Kim M."/>
            <person name="Yi H."/>
        </authorList>
    </citation>
    <scope>NUCLEOTIDE SEQUENCE [LARGE SCALE GENOMIC DNA]</scope>
    <source>
        <strain evidence="9 10">HYN0043</strain>
    </source>
</reference>
<dbReference type="Proteomes" id="UP000270046">
    <property type="component" value="Chromosome"/>
</dbReference>
<dbReference type="SUPFAM" id="SSF47384">
    <property type="entry name" value="Homodimeric domain of signal transducing histidine kinase"/>
    <property type="match status" value="1"/>
</dbReference>
<dbReference type="InterPro" id="IPR004358">
    <property type="entry name" value="Sig_transdc_His_kin-like_C"/>
</dbReference>
<evidence type="ECO:0000259" key="8">
    <source>
        <dbReference type="PROSITE" id="PS50110"/>
    </source>
</evidence>
<dbReference type="CDD" id="cd16922">
    <property type="entry name" value="HATPase_EvgS-ArcB-TorS-like"/>
    <property type="match status" value="1"/>
</dbReference>
<evidence type="ECO:0000256" key="5">
    <source>
        <dbReference type="PROSITE-ProRule" id="PRU00169"/>
    </source>
</evidence>
<dbReference type="Gene3D" id="1.10.287.130">
    <property type="match status" value="1"/>
</dbReference>
<evidence type="ECO:0000256" key="4">
    <source>
        <dbReference type="ARBA" id="ARBA00023012"/>
    </source>
</evidence>
<dbReference type="InterPro" id="IPR036890">
    <property type="entry name" value="HATPase_C_sf"/>
</dbReference>
<proteinExistence type="predicted"/>
<dbReference type="FunFam" id="3.30.565.10:FF:000010">
    <property type="entry name" value="Sensor histidine kinase RcsC"/>
    <property type="match status" value="1"/>
</dbReference>
<evidence type="ECO:0000256" key="6">
    <source>
        <dbReference type="SAM" id="Coils"/>
    </source>
</evidence>
<dbReference type="SUPFAM" id="SSF52172">
    <property type="entry name" value="CheY-like"/>
    <property type="match status" value="1"/>
</dbReference>
<feature type="coiled-coil region" evidence="6">
    <location>
        <begin position="107"/>
        <end position="134"/>
    </location>
</feature>
<dbReference type="KEGG" id="muh:HYN43_007500"/>
<dbReference type="PANTHER" id="PTHR45339">
    <property type="entry name" value="HYBRID SIGNAL TRANSDUCTION HISTIDINE KINASE J"/>
    <property type="match status" value="1"/>
</dbReference>
<dbReference type="EMBL" id="CP032869">
    <property type="protein sequence ID" value="AYL95149.1"/>
    <property type="molecule type" value="Genomic_DNA"/>
</dbReference>
<sequence>MSYHKLLARQLKKYYNDDFSSNESFVRLIDAVNDSYIAFDRDKELSDHAFTVSQQEFADINQKLQDEIEYRNLSVKKLKETLNNIKFDNTGAVDGEYGDLLEIVDLLNNEIRRRKEVESELIFAKEEAEKANIAKSDFLSIISHEIRTPLNAVIGMGHLLLKNNPRADQEDNLRTLKTSSDNLLVLINDILDFNKIEAGKLDLDNAPFNVKKLIKDIVAANSNSANERENRMSLVLDNRLPDYFLGDSLRLGQVLNNLISNAVKFTQKGFISIRIDLQKLKTDRASLHFSVHDTGVGIAKENLENIFVPFLQASTSITRQYGGTGLGLAITRRILKLYGSDITVESELGKGSKFHFVLDFPIVDDKTINALQNDIAGFTLKNKRLLLVEDTLFNVLYATQLLESWDAKVDVADNGEIAVSMMQNTPYDLVLMDLQMPVMDGYTAAVKIRTFNNNTPMIALTASATSDVREKVLEAGMQDCIVKPFNPDDLIVKLKKHLID</sequence>
<dbReference type="InterPro" id="IPR036097">
    <property type="entry name" value="HisK_dim/P_sf"/>
</dbReference>
<gene>
    <name evidence="9" type="ORF">HYN43_007500</name>
</gene>
<dbReference type="SMART" id="SM00448">
    <property type="entry name" value="REC"/>
    <property type="match status" value="1"/>
</dbReference>
<dbReference type="SUPFAM" id="SSF55874">
    <property type="entry name" value="ATPase domain of HSP90 chaperone/DNA topoisomerase II/histidine kinase"/>
    <property type="match status" value="1"/>
</dbReference>
<evidence type="ECO:0000259" key="7">
    <source>
        <dbReference type="PROSITE" id="PS50109"/>
    </source>
</evidence>
<dbReference type="Pfam" id="PF02518">
    <property type="entry name" value="HATPase_c"/>
    <property type="match status" value="1"/>
</dbReference>
<keyword evidence="10" id="KW-1185">Reference proteome</keyword>
<feature type="domain" description="Histidine kinase" evidence="7">
    <location>
        <begin position="141"/>
        <end position="362"/>
    </location>
</feature>
<keyword evidence="4" id="KW-0902">Two-component regulatory system</keyword>
<dbReference type="Gene3D" id="3.30.565.10">
    <property type="entry name" value="Histidine kinase-like ATPase, C-terminal domain"/>
    <property type="match status" value="1"/>
</dbReference>
<keyword evidence="6" id="KW-0175">Coiled coil</keyword>
<dbReference type="CDD" id="cd17546">
    <property type="entry name" value="REC_hyHK_CKI1_RcsC-like"/>
    <property type="match status" value="1"/>
</dbReference>
<comment type="catalytic activity">
    <reaction evidence="1">
        <text>ATP + protein L-histidine = ADP + protein N-phospho-L-histidine.</text>
        <dbReference type="EC" id="2.7.13.3"/>
    </reaction>
</comment>
<dbReference type="GO" id="GO:0000155">
    <property type="term" value="F:phosphorelay sensor kinase activity"/>
    <property type="evidence" value="ECO:0007669"/>
    <property type="project" value="InterPro"/>
</dbReference>
<evidence type="ECO:0000256" key="1">
    <source>
        <dbReference type="ARBA" id="ARBA00000085"/>
    </source>
</evidence>
<dbReference type="Gene3D" id="3.40.50.2300">
    <property type="match status" value="1"/>
</dbReference>
<accession>A0A494VM21</accession>
<dbReference type="PRINTS" id="PR00344">
    <property type="entry name" value="BCTRLSENSOR"/>
</dbReference>
<feature type="modified residue" description="4-aspartylphosphate" evidence="5">
    <location>
        <position position="433"/>
    </location>
</feature>
<dbReference type="EC" id="2.7.13.3" evidence="2"/>
<dbReference type="InterPro" id="IPR011006">
    <property type="entry name" value="CheY-like_superfamily"/>
</dbReference>
<dbReference type="InterPro" id="IPR001789">
    <property type="entry name" value="Sig_transdc_resp-reg_receiver"/>
</dbReference>
<dbReference type="InterPro" id="IPR005467">
    <property type="entry name" value="His_kinase_dom"/>
</dbReference>
<organism evidence="9 10">
    <name type="scientific">Mucilaginibacter celer</name>
    <dbReference type="NCBI Taxonomy" id="2305508"/>
    <lineage>
        <taxon>Bacteria</taxon>
        <taxon>Pseudomonadati</taxon>
        <taxon>Bacteroidota</taxon>
        <taxon>Sphingobacteriia</taxon>
        <taxon>Sphingobacteriales</taxon>
        <taxon>Sphingobacteriaceae</taxon>
        <taxon>Mucilaginibacter</taxon>
    </lineage>
</organism>
<dbReference type="SMART" id="SM00387">
    <property type="entry name" value="HATPase_c"/>
    <property type="match status" value="1"/>
</dbReference>
<dbReference type="CDD" id="cd00082">
    <property type="entry name" value="HisKA"/>
    <property type="match status" value="1"/>
</dbReference>
<dbReference type="PROSITE" id="PS50110">
    <property type="entry name" value="RESPONSE_REGULATORY"/>
    <property type="match status" value="1"/>
</dbReference>
<dbReference type="PROSITE" id="PS50109">
    <property type="entry name" value="HIS_KIN"/>
    <property type="match status" value="1"/>
</dbReference>